<evidence type="ECO:0000256" key="4">
    <source>
        <dbReference type="HAMAP-Rule" id="MF_00693"/>
    </source>
</evidence>
<dbReference type="InterPro" id="IPR026564">
    <property type="entry name" value="Transcrip_reg_TACO1-like_dom3"/>
</dbReference>
<keyword evidence="4" id="KW-0963">Cytoplasm</keyword>
<evidence type="ECO:0000313" key="8">
    <source>
        <dbReference type="Proteomes" id="UP000004947"/>
    </source>
</evidence>
<dbReference type="GO" id="GO:0005829">
    <property type="term" value="C:cytosol"/>
    <property type="evidence" value="ECO:0007669"/>
    <property type="project" value="TreeGrafter"/>
</dbReference>
<reference evidence="7 8" key="1">
    <citation type="journal article" date="2010" name="J. Bacteriol.">
        <title>Genome sequence of Lentisphaera araneosa HTCC2155T, the type species of the order Lentisphaerales in the phylum Lentisphaerae.</title>
        <authorList>
            <person name="Thrash J.C."/>
            <person name="Cho J.C."/>
            <person name="Vergin K.L."/>
            <person name="Morris R.M."/>
            <person name="Giovannoni S.J."/>
        </authorList>
    </citation>
    <scope>NUCLEOTIDE SEQUENCE [LARGE SCALE GENOMIC DNA]</scope>
    <source>
        <strain evidence="7 8">HTCC2155</strain>
    </source>
</reference>
<dbReference type="NCBIfam" id="TIGR01033">
    <property type="entry name" value="YebC/PmpR family DNA-binding transcriptional regulator"/>
    <property type="match status" value="1"/>
</dbReference>
<dbReference type="GO" id="GO:0006355">
    <property type="term" value="P:regulation of DNA-templated transcription"/>
    <property type="evidence" value="ECO:0007669"/>
    <property type="project" value="UniProtKB-UniRule"/>
</dbReference>
<name>A6DP35_9BACT</name>
<evidence type="ECO:0000259" key="6">
    <source>
        <dbReference type="Pfam" id="PF20772"/>
    </source>
</evidence>
<protein>
    <recommendedName>
        <fullName evidence="4">Probable transcriptional regulatory protein LNTAR_02127</fullName>
    </recommendedName>
</protein>
<accession>A6DP35</accession>
<comment type="caution">
    <text evidence="7">The sequence shown here is derived from an EMBL/GenBank/DDBJ whole genome shotgun (WGS) entry which is preliminary data.</text>
</comment>
<dbReference type="GO" id="GO:0003677">
    <property type="term" value="F:DNA binding"/>
    <property type="evidence" value="ECO:0007669"/>
    <property type="project" value="UniProtKB-UniRule"/>
</dbReference>
<dbReference type="PANTHER" id="PTHR12532">
    <property type="entry name" value="TRANSLATIONAL ACTIVATOR OF CYTOCHROME C OXIDASE 1"/>
    <property type="match status" value="1"/>
</dbReference>
<dbReference type="Pfam" id="PF20772">
    <property type="entry name" value="TACO1_YebC_N"/>
    <property type="match status" value="1"/>
</dbReference>
<dbReference type="HAMAP" id="MF_00693">
    <property type="entry name" value="Transcrip_reg_TACO1"/>
    <property type="match status" value="1"/>
</dbReference>
<feature type="domain" description="TACO1/YebC-like N-terminal" evidence="6">
    <location>
        <begin position="4"/>
        <end position="74"/>
    </location>
</feature>
<sequence>MGRTFENRKHSMAKTGAMKIKLYTKFGKEIYVCAKNTSSDPDNNPILRRLIDKAKKSSVPSHVIENALKKAKGGGGEDYQPARYEGYGPGGCMVIVDCLTDNNNRTISEVRNCFTKCDCKLGGPGSVAHMFEHQAIFVFPGDDDEVVLETLMMADIDVTDITVEDGMLTVFAPHTEFYKIKTALTEETPEIKFEVEEITYEPQNMHAVATADAARFEKFINMLDDCDDVQEVYHNAEVES</sequence>
<evidence type="ECO:0000256" key="1">
    <source>
        <dbReference type="ARBA" id="ARBA00008724"/>
    </source>
</evidence>
<dbReference type="Gene3D" id="1.10.10.200">
    <property type="match status" value="1"/>
</dbReference>
<dbReference type="InterPro" id="IPR029072">
    <property type="entry name" value="YebC-like"/>
</dbReference>
<organism evidence="7 8">
    <name type="scientific">Lentisphaera araneosa HTCC2155</name>
    <dbReference type="NCBI Taxonomy" id="313628"/>
    <lineage>
        <taxon>Bacteria</taxon>
        <taxon>Pseudomonadati</taxon>
        <taxon>Lentisphaerota</taxon>
        <taxon>Lentisphaeria</taxon>
        <taxon>Lentisphaerales</taxon>
        <taxon>Lentisphaeraceae</taxon>
        <taxon>Lentisphaera</taxon>
    </lineage>
</organism>
<comment type="similarity">
    <text evidence="1 4">Belongs to the TACO1 family.</text>
</comment>
<keyword evidence="2 4" id="KW-0805">Transcription regulation</keyword>
<proteinExistence type="inferred from homology"/>
<evidence type="ECO:0000256" key="2">
    <source>
        <dbReference type="ARBA" id="ARBA00023015"/>
    </source>
</evidence>
<dbReference type="SUPFAM" id="SSF75625">
    <property type="entry name" value="YebC-like"/>
    <property type="match status" value="1"/>
</dbReference>
<evidence type="ECO:0000256" key="3">
    <source>
        <dbReference type="ARBA" id="ARBA00023163"/>
    </source>
</evidence>
<dbReference type="AlphaFoldDB" id="A6DP35"/>
<keyword evidence="3 4" id="KW-0804">Transcription</keyword>
<evidence type="ECO:0000259" key="5">
    <source>
        <dbReference type="Pfam" id="PF01709"/>
    </source>
</evidence>
<gene>
    <name evidence="7" type="ORF">LNTAR_02127</name>
</gene>
<dbReference type="eggNOG" id="COG0217">
    <property type="taxonomic scope" value="Bacteria"/>
</dbReference>
<keyword evidence="8" id="KW-1185">Reference proteome</keyword>
<dbReference type="InterPro" id="IPR048300">
    <property type="entry name" value="TACO1_YebC-like_2nd/3rd_dom"/>
</dbReference>
<dbReference type="Gene3D" id="3.30.70.980">
    <property type="match status" value="2"/>
</dbReference>
<evidence type="ECO:0000313" key="7">
    <source>
        <dbReference type="EMBL" id="EDM26567.1"/>
    </source>
</evidence>
<dbReference type="Proteomes" id="UP000004947">
    <property type="component" value="Unassembled WGS sequence"/>
</dbReference>
<dbReference type="InterPro" id="IPR002876">
    <property type="entry name" value="Transcrip_reg_TACO1-like"/>
</dbReference>
<keyword evidence="4" id="KW-0238">DNA-binding</keyword>
<dbReference type="OrthoDB" id="9781053at2"/>
<dbReference type="RefSeq" id="WP_007279618.1">
    <property type="nucleotide sequence ID" value="NZ_ABCK01000015.1"/>
</dbReference>
<feature type="domain" description="TACO1/YebC-like second and third" evidence="5">
    <location>
        <begin position="79"/>
        <end position="236"/>
    </location>
</feature>
<comment type="subcellular location">
    <subcellularLocation>
        <location evidence="4">Cytoplasm</location>
    </subcellularLocation>
</comment>
<dbReference type="EMBL" id="ABCK01000015">
    <property type="protein sequence ID" value="EDM26567.1"/>
    <property type="molecule type" value="Genomic_DNA"/>
</dbReference>
<dbReference type="Pfam" id="PF01709">
    <property type="entry name" value="Transcrip_reg"/>
    <property type="match status" value="1"/>
</dbReference>
<dbReference type="PANTHER" id="PTHR12532:SF0">
    <property type="entry name" value="TRANSLATIONAL ACTIVATOR OF CYTOCHROME C OXIDASE 1"/>
    <property type="match status" value="1"/>
</dbReference>
<dbReference type="NCBIfam" id="NF009044">
    <property type="entry name" value="PRK12378.1"/>
    <property type="match status" value="1"/>
</dbReference>
<dbReference type="InterPro" id="IPR049083">
    <property type="entry name" value="TACO1_YebC_N"/>
</dbReference>
<dbReference type="InterPro" id="IPR017856">
    <property type="entry name" value="Integrase-like_N"/>
</dbReference>
<dbReference type="STRING" id="313628.LNTAR_02127"/>